<evidence type="ECO:0000313" key="3">
    <source>
        <dbReference type="EMBL" id="KZV20962.1"/>
    </source>
</evidence>
<organism evidence="3 4">
    <name type="scientific">Dorcoceras hygrometricum</name>
    <dbReference type="NCBI Taxonomy" id="472368"/>
    <lineage>
        <taxon>Eukaryota</taxon>
        <taxon>Viridiplantae</taxon>
        <taxon>Streptophyta</taxon>
        <taxon>Embryophyta</taxon>
        <taxon>Tracheophyta</taxon>
        <taxon>Spermatophyta</taxon>
        <taxon>Magnoliopsida</taxon>
        <taxon>eudicotyledons</taxon>
        <taxon>Gunneridae</taxon>
        <taxon>Pentapetalae</taxon>
        <taxon>asterids</taxon>
        <taxon>lamiids</taxon>
        <taxon>Lamiales</taxon>
        <taxon>Gesneriaceae</taxon>
        <taxon>Didymocarpoideae</taxon>
        <taxon>Trichosporeae</taxon>
        <taxon>Loxocarpinae</taxon>
        <taxon>Dorcoceras</taxon>
    </lineage>
</organism>
<reference evidence="3 4" key="1">
    <citation type="journal article" date="2015" name="Proc. Natl. Acad. Sci. U.S.A.">
        <title>The resurrection genome of Boea hygrometrica: A blueprint for survival of dehydration.</title>
        <authorList>
            <person name="Xiao L."/>
            <person name="Yang G."/>
            <person name="Zhang L."/>
            <person name="Yang X."/>
            <person name="Zhao S."/>
            <person name="Ji Z."/>
            <person name="Zhou Q."/>
            <person name="Hu M."/>
            <person name="Wang Y."/>
            <person name="Chen M."/>
            <person name="Xu Y."/>
            <person name="Jin H."/>
            <person name="Xiao X."/>
            <person name="Hu G."/>
            <person name="Bao F."/>
            <person name="Hu Y."/>
            <person name="Wan P."/>
            <person name="Li L."/>
            <person name="Deng X."/>
            <person name="Kuang T."/>
            <person name="Xiang C."/>
            <person name="Zhu J.K."/>
            <person name="Oliver M.J."/>
            <person name="He Y."/>
        </authorList>
    </citation>
    <scope>NUCLEOTIDE SEQUENCE [LARGE SCALE GENOMIC DNA]</scope>
    <source>
        <strain evidence="4">cv. XS01</strain>
    </source>
</reference>
<evidence type="ECO:0000256" key="1">
    <source>
        <dbReference type="SAM" id="Coils"/>
    </source>
</evidence>
<proteinExistence type="predicted"/>
<gene>
    <name evidence="3" type="ORF">F511_38386</name>
</gene>
<protein>
    <submittedName>
        <fullName evidence="3">Myosin-6-like</fullName>
    </submittedName>
</protein>
<evidence type="ECO:0000313" key="4">
    <source>
        <dbReference type="Proteomes" id="UP000250235"/>
    </source>
</evidence>
<feature type="region of interest" description="Disordered" evidence="2">
    <location>
        <begin position="203"/>
        <end position="241"/>
    </location>
</feature>
<dbReference type="Proteomes" id="UP000250235">
    <property type="component" value="Unassembled WGS sequence"/>
</dbReference>
<feature type="region of interest" description="Disordered" evidence="2">
    <location>
        <begin position="142"/>
        <end position="191"/>
    </location>
</feature>
<accession>A0A2Z7AP92</accession>
<keyword evidence="4" id="KW-1185">Reference proteome</keyword>
<feature type="coiled-coil region" evidence="1">
    <location>
        <begin position="344"/>
        <end position="378"/>
    </location>
</feature>
<dbReference type="AlphaFoldDB" id="A0A2Z7AP92"/>
<evidence type="ECO:0000256" key="2">
    <source>
        <dbReference type="SAM" id="MobiDB-lite"/>
    </source>
</evidence>
<keyword evidence="1" id="KW-0175">Coiled coil</keyword>
<dbReference type="EMBL" id="KV015026">
    <property type="protein sequence ID" value="KZV20962.1"/>
    <property type="molecule type" value="Genomic_DNA"/>
</dbReference>
<sequence>MKVEYRLLHDIVAKALCAKAGSFDIVTSEKFDLMVAISAGLKVLFQTLVAMVHKPTKQSQGFAVQLSVLLERLVKADLGESVKLHSLKVLNKRSVHTYMKKNLGVCPAGETSKKATVEKRKKKKEKVVPVVKKQVMVVKKPMEARSQAAPVKSKSGTSSDTDSLPLAKLGAAKKGQAAPKQKQVVESSDSESMVSLPMVKIMKKQRTQRTKPAQRTAGDQVGFNPGPIPNIPDGADDASTTGEHVECTDKMEIEAVNNEHAVVVRYGPAHPAQQPIISAGKEANNSADSTQDGPQQIIVPEPQANIDTAKELTSLKDIVSSLGSKVDRIKDDTFIAKHTTLQFKRQLETKIDGLENSLRQLETKIDGLENSLVRHFADSQQNLPGDIALLKSQVAEMVECLKEIRDTKKGEGTSSKKRRLL</sequence>
<feature type="compositionally biased region" description="Low complexity" evidence="2">
    <location>
        <begin position="152"/>
        <end position="191"/>
    </location>
</feature>
<name>A0A2Z7AP92_9LAMI</name>